<evidence type="ECO:0000256" key="3">
    <source>
        <dbReference type="ARBA" id="ARBA00022723"/>
    </source>
</evidence>
<dbReference type="EMBL" id="CASHTH010003372">
    <property type="protein sequence ID" value="CAI8044048.1"/>
    <property type="molecule type" value="Genomic_DNA"/>
</dbReference>
<keyword evidence="5" id="KW-0408">Iron</keyword>
<dbReference type="GO" id="GO:0016491">
    <property type="term" value="F:oxidoreductase activity"/>
    <property type="evidence" value="ECO:0007669"/>
    <property type="project" value="UniProtKB-KW"/>
</dbReference>
<evidence type="ECO:0000256" key="1">
    <source>
        <dbReference type="ARBA" id="ARBA00004909"/>
    </source>
</evidence>
<dbReference type="PANTHER" id="PTHR43809:SF1">
    <property type="entry name" value="NITRITE REDUCTASE (NADH) LARGE SUBUNIT"/>
    <property type="match status" value="1"/>
</dbReference>
<keyword evidence="6" id="KW-0411">Iron-sulfur</keyword>
<dbReference type="Gene3D" id="3.50.50.60">
    <property type="entry name" value="FAD/NAD(P)-binding domain"/>
    <property type="match status" value="1"/>
</dbReference>
<dbReference type="Proteomes" id="UP001174909">
    <property type="component" value="Unassembled WGS sequence"/>
</dbReference>
<name>A0AA35X3J0_GEOBA</name>
<sequence>MAEKQKIVVVGNGMAGARFVEEVLSLGGQDQYDITVFGEEPYGNYNRILLSGVLAGTHDAKDIFINPLPWYEENDITLHAGVRVIASTESRRRLTARAGFSCHTTSW</sequence>
<evidence type="ECO:0000313" key="7">
    <source>
        <dbReference type="EMBL" id="CAI8044048.1"/>
    </source>
</evidence>
<dbReference type="GO" id="GO:0046872">
    <property type="term" value="F:metal ion binding"/>
    <property type="evidence" value="ECO:0007669"/>
    <property type="project" value="UniProtKB-KW"/>
</dbReference>
<evidence type="ECO:0000256" key="4">
    <source>
        <dbReference type="ARBA" id="ARBA00023002"/>
    </source>
</evidence>
<keyword evidence="2" id="KW-0349">Heme</keyword>
<organism evidence="7 8">
    <name type="scientific">Geodia barretti</name>
    <name type="common">Barrett's horny sponge</name>
    <dbReference type="NCBI Taxonomy" id="519541"/>
    <lineage>
        <taxon>Eukaryota</taxon>
        <taxon>Metazoa</taxon>
        <taxon>Porifera</taxon>
        <taxon>Demospongiae</taxon>
        <taxon>Heteroscleromorpha</taxon>
        <taxon>Tetractinellida</taxon>
        <taxon>Astrophorina</taxon>
        <taxon>Geodiidae</taxon>
        <taxon>Geodia</taxon>
    </lineage>
</organism>
<protein>
    <submittedName>
        <fullName evidence="7">Nitrite reductase [NAD(P)H]</fullName>
    </submittedName>
</protein>
<keyword evidence="8" id="KW-1185">Reference proteome</keyword>
<evidence type="ECO:0000256" key="6">
    <source>
        <dbReference type="ARBA" id="ARBA00023014"/>
    </source>
</evidence>
<evidence type="ECO:0000256" key="2">
    <source>
        <dbReference type="ARBA" id="ARBA00022617"/>
    </source>
</evidence>
<accession>A0AA35X3J0</accession>
<comment type="caution">
    <text evidence="7">The sequence shown here is derived from an EMBL/GenBank/DDBJ whole genome shotgun (WGS) entry which is preliminary data.</text>
</comment>
<gene>
    <name evidence="7" type="ORF">GBAR_LOCUS24440</name>
</gene>
<comment type="pathway">
    <text evidence="1">Nitrogen metabolism.</text>
</comment>
<evidence type="ECO:0000313" key="8">
    <source>
        <dbReference type="Proteomes" id="UP001174909"/>
    </source>
</evidence>
<evidence type="ECO:0000256" key="5">
    <source>
        <dbReference type="ARBA" id="ARBA00023004"/>
    </source>
</evidence>
<keyword evidence="3" id="KW-0479">Metal-binding</keyword>
<dbReference type="AlphaFoldDB" id="A0AA35X3J0"/>
<keyword evidence="4" id="KW-0560">Oxidoreductase</keyword>
<dbReference type="GO" id="GO:0051536">
    <property type="term" value="F:iron-sulfur cluster binding"/>
    <property type="evidence" value="ECO:0007669"/>
    <property type="project" value="UniProtKB-KW"/>
</dbReference>
<proteinExistence type="predicted"/>
<dbReference type="PANTHER" id="PTHR43809">
    <property type="entry name" value="NITRITE REDUCTASE (NADH) LARGE SUBUNIT"/>
    <property type="match status" value="1"/>
</dbReference>
<dbReference type="InterPro" id="IPR036188">
    <property type="entry name" value="FAD/NAD-bd_sf"/>
</dbReference>
<reference evidence="7" key="1">
    <citation type="submission" date="2023-03" db="EMBL/GenBank/DDBJ databases">
        <authorList>
            <person name="Steffen K."/>
            <person name="Cardenas P."/>
        </authorList>
    </citation>
    <scope>NUCLEOTIDE SEQUENCE</scope>
</reference>
<dbReference type="InterPro" id="IPR052034">
    <property type="entry name" value="NasD-like"/>
</dbReference>
<dbReference type="SUPFAM" id="SSF51905">
    <property type="entry name" value="FAD/NAD(P)-binding domain"/>
    <property type="match status" value="1"/>
</dbReference>